<evidence type="ECO:0000256" key="1">
    <source>
        <dbReference type="SAM" id="Coils"/>
    </source>
</evidence>
<dbReference type="Proteomes" id="UP001175271">
    <property type="component" value="Unassembled WGS sequence"/>
</dbReference>
<evidence type="ECO:0000256" key="2">
    <source>
        <dbReference type="SAM" id="MobiDB-lite"/>
    </source>
</evidence>
<organism evidence="3 4">
    <name type="scientific">Steinernema hermaphroditum</name>
    <dbReference type="NCBI Taxonomy" id="289476"/>
    <lineage>
        <taxon>Eukaryota</taxon>
        <taxon>Metazoa</taxon>
        <taxon>Ecdysozoa</taxon>
        <taxon>Nematoda</taxon>
        <taxon>Chromadorea</taxon>
        <taxon>Rhabditida</taxon>
        <taxon>Tylenchina</taxon>
        <taxon>Panagrolaimomorpha</taxon>
        <taxon>Strongyloidoidea</taxon>
        <taxon>Steinernematidae</taxon>
        <taxon>Steinernema</taxon>
    </lineage>
</organism>
<comment type="caution">
    <text evidence="3">The sequence shown here is derived from an EMBL/GenBank/DDBJ whole genome shotgun (WGS) entry which is preliminary data.</text>
</comment>
<keyword evidence="4" id="KW-1185">Reference proteome</keyword>
<gene>
    <name evidence="3" type="ORF">QR680_016098</name>
</gene>
<reference evidence="3" key="1">
    <citation type="submission" date="2023-06" db="EMBL/GenBank/DDBJ databases">
        <title>Genomic analysis of the entomopathogenic nematode Steinernema hermaphroditum.</title>
        <authorList>
            <person name="Schwarz E.M."/>
            <person name="Heppert J.K."/>
            <person name="Baniya A."/>
            <person name="Schwartz H.T."/>
            <person name="Tan C.-H."/>
            <person name="Antoshechkin I."/>
            <person name="Sternberg P.W."/>
            <person name="Goodrich-Blair H."/>
            <person name="Dillman A.R."/>
        </authorList>
    </citation>
    <scope>NUCLEOTIDE SEQUENCE</scope>
    <source>
        <strain evidence="3">PS9179</strain>
        <tissue evidence="3">Whole animal</tissue>
    </source>
</reference>
<feature type="compositionally biased region" description="Low complexity" evidence="2">
    <location>
        <begin position="99"/>
        <end position="110"/>
    </location>
</feature>
<feature type="compositionally biased region" description="Polar residues" evidence="2">
    <location>
        <begin position="114"/>
        <end position="130"/>
    </location>
</feature>
<feature type="coiled-coil region" evidence="1">
    <location>
        <begin position="218"/>
        <end position="252"/>
    </location>
</feature>
<dbReference type="EMBL" id="JAUCMV010000004">
    <property type="protein sequence ID" value="KAK0402021.1"/>
    <property type="molecule type" value="Genomic_DNA"/>
</dbReference>
<proteinExistence type="predicted"/>
<evidence type="ECO:0000313" key="3">
    <source>
        <dbReference type="EMBL" id="KAK0402021.1"/>
    </source>
</evidence>
<protein>
    <submittedName>
        <fullName evidence="3">Uncharacterized protein</fullName>
    </submittedName>
</protein>
<dbReference type="AlphaFoldDB" id="A0AA39HA19"/>
<feature type="region of interest" description="Disordered" evidence="2">
    <location>
        <begin position="41"/>
        <end position="149"/>
    </location>
</feature>
<accession>A0AA39HA19</accession>
<keyword evidence="1" id="KW-0175">Coiled coil</keyword>
<sequence>MSSIAELVERTERTLLDFQQLLNDSRKRILESDMRLAAATKRPTLSTSLPATPISRRSEARDSSPKSPECEITGVVSLPSTPVSRKNVNKPLSGGGIATPSRTPQRPPSRGIALSSTPISWKVKPQNTSSRRTRRNDLLTPPATPVSRRITPLSKRTPLTPILKKPIRTPQGTPRSVKAVHFEDELFLDPSTPSDHDTAFVMFLPARILPVLEEPAEVLNLKHQMASNRREIADLERELREYEKQKKTYSFRSHSQENPVKAFAEKLKTANPDEQIAMMKNEIEKQIWRIASLKVEIFQYKKKRLSWQLSVRKGSTVT</sequence>
<name>A0AA39HA19_9BILA</name>
<evidence type="ECO:0000313" key="4">
    <source>
        <dbReference type="Proteomes" id="UP001175271"/>
    </source>
</evidence>